<reference evidence="1 2" key="1">
    <citation type="journal article" date="2013" name="PLoS ONE">
        <title>Predicting the Proteins of Angomonas deanei, Strigomonas culicis and Their Respective Endosymbionts Reveals New Aspects of the Trypanosomatidae Family.</title>
        <authorList>
            <person name="Motta M.C."/>
            <person name="Martins A.C."/>
            <person name="de Souza S.S."/>
            <person name="Catta-Preta C.M."/>
            <person name="Silva R."/>
            <person name="Klein C.C."/>
            <person name="de Almeida L.G."/>
            <person name="de Lima Cunha O."/>
            <person name="Ciapina L.P."/>
            <person name="Brocchi M."/>
            <person name="Colabardini A.C."/>
            <person name="de Araujo Lima B."/>
            <person name="Machado C.R."/>
            <person name="de Almeida Soares C.M."/>
            <person name="Probst C.M."/>
            <person name="de Menezes C.B."/>
            <person name="Thompson C.E."/>
            <person name="Bartholomeu D.C."/>
            <person name="Gradia D.F."/>
            <person name="Pavoni D.P."/>
            <person name="Grisard E.C."/>
            <person name="Fantinatti-Garboggini F."/>
            <person name="Marchini F.K."/>
            <person name="Rodrigues-Luiz G.F."/>
            <person name="Wagner G."/>
            <person name="Goldman G.H."/>
            <person name="Fietto J.L."/>
            <person name="Elias M.C."/>
            <person name="Goldman M.H."/>
            <person name="Sagot M.F."/>
            <person name="Pereira M."/>
            <person name="Stoco P.H."/>
            <person name="de Mendonca-Neto R.P."/>
            <person name="Teixeira S.M."/>
            <person name="Maciel T.E."/>
            <person name="de Oliveira Mendes T.A."/>
            <person name="Urmenyi T.P."/>
            <person name="de Souza W."/>
            <person name="Schenkman S."/>
            <person name="de Vasconcelos A.T."/>
        </authorList>
    </citation>
    <scope>NUCLEOTIDE SEQUENCE [LARGE SCALE GENOMIC DNA]</scope>
</reference>
<dbReference type="EMBL" id="ATMH01009968">
    <property type="protein sequence ID" value="EPY18376.1"/>
    <property type="molecule type" value="Genomic_DNA"/>
</dbReference>
<dbReference type="AlphaFoldDB" id="S9UV19"/>
<keyword evidence="2" id="KW-1185">Reference proteome</keyword>
<dbReference type="Proteomes" id="UP000015354">
    <property type="component" value="Unassembled WGS sequence"/>
</dbReference>
<organism evidence="1 2">
    <name type="scientific">Strigomonas culicis</name>
    <dbReference type="NCBI Taxonomy" id="28005"/>
    <lineage>
        <taxon>Eukaryota</taxon>
        <taxon>Discoba</taxon>
        <taxon>Euglenozoa</taxon>
        <taxon>Kinetoplastea</taxon>
        <taxon>Metakinetoplastina</taxon>
        <taxon>Trypanosomatida</taxon>
        <taxon>Trypanosomatidae</taxon>
        <taxon>Strigomonadinae</taxon>
        <taxon>Strigomonas</taxon>
    </lineage>
</organism>
<accession>S9UV19</accession>
<evidence type="ECO:0000313" key="1">
    <source>
        <dbReference type="EMBL" id="EPY18376.1"/>
    </source>
</evidence>
<gene>
    <name evidence="1" type="ORF">STCU_10006</name>
</gene>
<proteinExistence type="predicted"/>
<comment type="caution">
    <text evidence="1">The sequence shown here is derived from an EMBL/GenBank/DDBJ whole genome shotgun (WGS) entry which is preliminary data.</text>
</comment>
<sequence length="125" mass="13178">MRVVGQCGVGGSEGAVLRPTRLAAHLRGLHRGRPGRQQAVHGDALLLAGERDRFGGGGGGEVIDTQRADLRVRGSSCCHRRLRDAVCISHTRASAIPAAVQARGQGRVQRGCVRGRRRVDGGGLE</sequence>
<name>S9UV19_9TRYP</name>
<evidence type="ECO:0000313" key="2">
    <source>
        <dbReference type="Proteomes" id="UP000015354"/>
    </source>
</evidence>
<protein>
    <submittedName>
        <fullName evidence="1">Uncharacterized protein</fullName>
    </submittedName>
</protein>